<dbReference type="Pfam" id="PF00106">
    <property type="entry name" value="adh_short"/>
    <property type="match status" value="1"/>
</dbReference>
<sequence length="281" mass="31714">MAARDTEKLKRLAKDLGERAKVLRVDLSDLATVKEAARELLEQTQRLDYLVNNAGTYHHPYARTKQGFEWQFGVNHLGSFLFTQLLTPLLIKSAPSRVIMTSSALHYSTGAGKQRTIAYIDWEDWNWQSRKFDIELAFTQSMLANVMWAREYANHYAQNGITAVSVHPGCVATNAQRHRVGQGCWSECVKLALKYAIRMIDVWPGSQTTLHAILADSVVTHNGDHYAQAFSPSLPFGQPVYETREQDSGGWPMEEPSSFARDPANLKRLWDLSQSAVKAFL</sequence>
<dbReference type="GO" id="GO:0016491">
    <property type="term" value="F:oxidoreductase activity"/>
    <property type="evidence" value="ECO:0007669"/>
    <property type="project" value="UniProtKB-KW"/>
</dbReference>
<dbReference type="PANTHER" id="PTHR43157">
    <property type="entry name" value="PHOSPHATIDYLINOSITOL-GLYCAN BIOSYNTHESIS CLASS F PROTEIN-RELATED"/>
    <property type="match status" value="1"/>
</dbReference>
<proteinExistence type="predicted"/>
<dbReference type="EMBL" id="HBEG01023535">
    <property type="protein sequence ID" value="CAD8359266.1"/>
    <property type="molecule type" value="Transcribed_RNA"/>
</dbReference>
<dbReference type="Gene3D" id="3.40.50.720">
    <property type="entry name" value="NAD(P)-binding Rossmann-like Domain"/>
    <property type="match status" value="1"/>
</dbReference>
<dbReference type="SUPFAM" id="SSF51735">
    <property type="entry name" value="NAD(P)-binding Rossmann-fold domains"/>
    <property type="match status" value="1"/>
</dbReference>
<evidence type="ECO:0000256" key="1">
    <source>
        <dbReference type="ARBA" id="ARBA00023002"/>
    </source>
</evidence>
<name>A0A7S0ACP9_9DINO</name>
<protein>
    <recommendedName>
        <fullName evidence="3">Protochlorophyllide reductase</fullName>
    </recommendedName>
</protein>
<keyword evidence="1" id="KW-0560">Oxidoreductase</keyword>
<evidence type="ECO:0000313" key="2">
    <source>
        <dbReference type="EMBL" id="CAD8359266.1"/>
    </source>
</evidence>
<gene>
    <name evidence="2" type="ORF">PBAH0796_LOCUS14246</name>
</gene>
<organism evidence="2">
    <name type="scientific">Pyrodinium bahamense</name>
    <dbReference type="NCBI Taxonomy" id="73915"/>
    <lineage>
        <taxon>Eukaryota</taxon>
        <taxon>Sar</taxon>
        <taxon>Alveolata</taxon>
        <taxon>Dinophyceae</taxon>
        <taxon>Gonyaulacales</taxon>
        <taxon>Pyrocystaceae</taxon>
        <taxon>Pyrodinium</taxon>
    </lineage>
</organism>
<dbReference type="InterPro" id="IPR036291">
    <property type="entry name" value="NAD(P)-bd_dom_sf"/>
</dbReference>
<reference evidence="2" key="1">
    <citation type="submission" date="2021-01" db="EMBL/GenBank/DDBJ databases">
        <authorList>
            <person name="Corre E."/>
            <person name="Pelletier E."/>
            <person name="Niang G."/>
            <person name="Scheremetjew M."/>
            <person name="Finn R."/>
            <person name="Kale V."/>
            <person name="Holt S."/>
            <person name="Cochrane G."/>
            <person name="Meng A."/>
            <person name="Brown T."/>
            <person name="Cohen L."/>
        </authorList>
    </citation>
    <scope>NUCLEOTIDE SEQUENCE</scope>
    <source>
        <strain evidence="2">Pbaha01</strain>
    </source>
</reference>
<dbReference type="InterPro" id="IPR002347">
    <property type="entry name" value="SDR_fam"/>
</dbReference>
<dbReference type="PANTHER" id="PTHR43157:SF31">
    <property type="entry name" value="PHOSPHATIDYLINOSITOL-GLYCAN BIOSYNTHESIS CLASS F PROTEIN"/>
    <property type="match status" value="1"/>
</dbReference>
<accession>A0A7S0ACP9</accession>
<evidence type="ECO:0008006" key="3">
    <source>
        <dbReference type="Google" id="ProtNLM"/>
    </source>
</evidence>
<dbReference type="AlphaFoldDB" id="A0A7S0ACP9"/>